<name>A0A084VDH5_ANOSI</name>
<keyword evidence="1" id="KW-0646">Protease inhibitor</keyword>
<keyword evidence="7" id="KW-1185">Reference proteome</keyword>
<dbReference type="Proteomes" id="UP000030765">
    <property type="component" value="Unassembled WGS sequence"/>
</dbReference>
<feature type="signal peptide" evidence="3">
    <location>
        <begin position="1"/>
        <end position="21"/>
    </location>
</feature>
<evidence type="ECO:0000259" key="4">
    <source>
        <dbReference type="Pfam" id="PF01826"/>
    </source>
</evidence>
<gene>
    <name evidence="5" type="ORF">ZHAS_00003002</name>
</gene>
<feature type="chain" id="PRO_5001783368" evidence="3">
    <location>
        <begin position="22"/>
        <end position="100"/>
    </location>
</feature>
<dbReference type="PANTHER" id="PTHR23259:SF69">
    <property type="entry name" value="GEO11767P1-RELATED"/>
    <property type="match status" value="1"/>
</dbReference>
<dbReference type="InterPro" id="IPR036084">
    <property type="entry name" value="Ser_inhib-like_sf"/>
</dbReference>
<dbReference type="Pfam" id="PF01826">
    <property type="entry name" value="TIL"/>
    <property type="match status" value="1"/>
</dbReference>
<dbReference type="CDD" id="cd19941">
    <property type="entry name" value="TIL"/>
    <property type="match status" value="1"/>
</dbReference>
<dbReference type="PANTHER" id="PTHR23259">
    <property type="entry name" value="RIDDLE"/>
    <property type="match status" value="1"/>
</dbReference>
<dbReference type="InterPro" id="IPR002919">
    <property type="entry name" value="TIL_dom"/>
</dbReference>
<evidence type="ECO:0000256" key="3">
    <source>
        <dbReference type="SAM" id="SignalP"/>
    </source>
</evidence>
<protein>
    <submittedName>
        <fullName evidence="5">AGAP006252-PA-like protein</fullName>
    </submittedName>
    <submittedName>
        <fullName evidence="6">TIL domain-containing protein</fullName>
    </submittedName>
</protein>
<dbReference type="EMBL" id="ATLV01011337">
    <property type="status" value="NOT_ANNOTATED_CDS"/>
    <property type="molecule type" value="Genomic_DNA"/>
</dbReference>
<keyword evidence="3" id="KW-0732">Signal</keyword>
<evidence type="ECO:0000256" key="1">
    <source>
        <dbReference type="ARBA" id="ARBA00022690"/>
    </source>
</evidence>
<dbReference type="AlphaFoldDB" id="A0A084VDH5"/>
<reference evidence="6" key="2">
    <citation type="submission" date="2020-05" db="UniProtKB">
        <authorList>
            <consortium name="EnsemblMetazoa"/>
        </authorList>
    </citation>
    <scope>IDENTIFICATION</scope>
</reference>
<sequence>MWARCLFTVAIAAVMLVIAYSQDCTGPHEEYFNCASPCQRNCSNLHEIVESCRESCVSGCFCMSGYFRQEGTLECVRPWTCTKGVSKRKKTKLSRKKLEY</sequence>
<dbReference type="EMBL" id="KE524664">
    <property type="protein sequence ID" value="KFB36019.1"/>
    <property type="molecule type" value="Genomic_DNA"/>
</dbReference>
<evidence type="ECO:0000313" key="5">
    <source>
        <dbReference type="EMBL" id="KFB36019.1"/>
    </source>
</evidence>
<proteinExistence type="predicted"/>
<organism evidence="5">
    <name type="scientific">Anopheles sinensis</name>
    <name type="common">Mosquito</name>
    <dbReference type="NCBI Taxonomy" id="74873"/>
    <lineage>
        <taxon>Eukaryota</taxon>
        <taxon>Metazoa</taxon>
        <taxon>Ecdysozoa</taxon>
        <taxon>Arthropoda</taxon>
        <taxon>Hexapoda</taxon>
        <taxon>Insecta</taxon>
        <taxon>Pterygota</taxon>
        <taxon>Neoptera</taxon>
        <taxon>Endopterygota</taxon>
        <taxon>Diptera</taxon>
        <taxon>Nematocera</taxon>
        <taxon>Culicoidea</taxon>
        <taxon>Culicidae</taxon>
        <taxon>Anophelinae</taxon>
        <taxon>Anopheles</taxon>
    </lineage>
</organism>
<dbReference type="SUPFAM" id="SSF57567">
    <property type="entry name" value="Serine protease inhibitors"/>
    <property type="match status" value="1"/>
</dbReference>
<dbReference type="EnsemblMetazoa" id="ASIC003002-RA">
    <property type="protein sequence ID" value="ASIC003002-PA"/>
    <property type="gene ID" value="ASIC003002"/>
</dbReference>
<feature type="domain" description="TIL" evidence="4">
    <location>
        <begin position="26"/>
        <end position="81"/>
    </location>
</feature>
<dbReference type="GO" id="GO:0030414">
    <property type="term" value="F:peptidase inhibitor activity"/>
    <property type="evidence" value="ECO:0007669"/>
    <property type="project" value="UniProtKB-KW"/>
</dbReference>
<dbReference type="InterPro" id="IPR051368">
    <property type="entry name" value="SerProtInhib-TIL_Domain"/>
</dbReference>
<dbReference type="OMA" id="DNACVKP"/>
<dbReference type="Gene3D" id="2.10.25.10">
    <property type="entry name" value="Laminin"/>
    <property type="match status" value="1"/>
</dbReference>
<evidence type="ECO:0000256" key="2">
    <source>
        <dbReference type="ARBA" id="ARBA00023157"/>
    </source>
</evidence>
<evidence type="ECO:0000313" key="6">
    <source>
        <dbReference type="EnsemblMetazoa" id="ASIC003002-PA"/>
    </source>
</evidence>
<evidence type="ECO:0000313" key="7">
    <source>
        <dbReference type="Proteomes" id="UP000030765"/>
    </source>
</evidence>
<accession>A0A084VDH5</accession>
<reference evidence="5 7" key="1">
    <citation type="journal article" date="2014" name="BMC Genomics">
        <title>Genome sequence of Anopheles sinensis provides insight into genetics basis of mosquito competence for malaria parasites.</title>
        <authorList>
            <person name="Zhou D."/>
            <person name="Zhang D."/>
            <person name="Ding G."/>
            <person name="Shi L."/>
            <person name="Hou Q."/>
            <person name="Ye Y."/>
            <person name="Xu Y."/>
            <person name="Zhou H."/>
            <person name="Xiong C."/>
            <person name="Li S."/>
            <person name="Yu J."/>
            <person name="Hong S."/>
            <person name="Yu X."/>
            <person name="Zou P."/>
            <person name="Chen C."/>
            <person name="Chang X."/>
            <person name="Wang W."/>
            <person name="Lv Y."/>
            <person name="Sun Y."/>
            <person name="Ma L."/>
            <person name="Shen B."/>
            <person name="Zhu C."/>
        </authorList>
    </citation>
    <scope>NUCLEOTIDE SEQUENCE [LARGE SCALE GENOMIC DNA]</scope>
</reference>
<dbReference type="OrthoDB" id="6236007at2759"/>
<keyword evidence="2" id="KW-1015">Disulfide bond</keyword>
<dbReference type="VEuPathDB" id="VectorBase:ASIC003002"/>